<reference evidence="2" key="2">
    <citation type="journal article" date="2008" name="Nucleic Acids Res.">
        <title>The rice annotation project database (RAP-DB): 2008 update.</title>
        <authorList>
            <consortium name="The rice annotation project (RAP)"/>
        </authorList>
    </citation>
    <scope>GENOME REANNOTATION</scope>
    <source>
        <strain evidence="2">cv. Nipponbare</strain>
    </source>
</reference>
<organism evidence="1 2">
    <name type="scientific">Oryza sativa subsp. japonica</name>
    <name type="common">Rice</name>
    <dbReference type="NCBI Taxonomy" id="39947"/>
    <lineage>
        <taxon>Eukaryota</taxon>
        <taxon>Viridiplantae</taxon>
        <taxon>Streptophyta</taxon>
        <taxon>Embryophyta</taxon>
        <taxon>Tracheophyta</taxon>
        <taxon>Spermatophyta</taxon>
        <taxon>Magnoliopsida</taxon>
        <taxon>Liliopsida</taxon>
        <taxon>Poales</taxon>
        <taxon>Poaceae</taxon>
        <taxon>BOP clade</taxon>
        <taxon>Oryzoideae</taxon>
        <taxon>Oryzeae</taxon>
        <taxon>Oryzinae</taxon>
        <taxon>Oryza</taxon>
        <taxon>Oryza sativa</taxon>
    </lineage>
</organism>
<proteinExistence type="predicted"/>
<name>Q2QZ03_ORYSJ</name>
<protein>
    <submittedName>
        <fullName evidence="1">Uncharacterized protein</fullName>
    </submittedName>
</protein>
<evidence type="ECO:0000313" key="2">
    <source>
        <dbReference type="Proteomes" id="UP000000763"/>
    </source>
</evidence>
<dbReference type="EMBL" id="AC133008">
    <property type="protein sequence ID" value="AAX95428.1"/>
    <property type="molecule type" value="Genomic_DNA"/>
</dbReference>
<dbReference type="AlphaFoldDB" id="Q2QZ03"/>
<reference evidence="2" key="1">
    <citation type="journal article" date="2005" name="Nature">
        <title>The map-based sequence of the rice genome.</title>
        <authorList>
            <consortium name="International rice genome sequencing project (IRGSP)"/>
            <person name="Matsumoto T."/>
            <person name="Wu J."/>
            <person name="Kanamori H."/>
            <person name="Katayose Y."/>
            <person name="Fujisawa M."/>
            <person name="Namiki N."/>
            <person name="Mizuno H."/>
            <person name="Yamamoto K."/>
            <person name="Antonio B.A."/>
            <person name="Baba T."/>
            <person name="Sakata K."/>
            <person name="Nagamura Y."/>
            <person name="Aoki H."/>
            <person name="Arikawa K."/>
            <person name="Arita K."/>
            <person name="Bito T."/>
            <person name="Chiden Y."/>
            <person name="Fujitsuka N."/>
            <person name="Fukunaka R."/>
            <person name="Hamada M."/>
            <person name="Harada C."/>
            <person name="Hayashi A."/>
            <person name="Hijishita S."/>
            <person name="Honda M."/>
            <person name="Hosokawa S."/>
            <person name="Ichikawa Y."/>
            <person name="Idonuma A."/>
            <person name="Iijima M."/>
            <person name="Ikeda M."/>
            <person name="Ikeno M."/>
            <person name="Ito K."/>
            <person name="Ito S."/>
            <person name="Ito T."/>
            <person name="Ito Y."/>
            <person name="Ito Y."/>
            <person name="Iwabuchi A."/>
            <person name="Kamiya K."/>
            <person name="Karasawa W."/>
            <person name="Kurita K."/>
            <person name="Katagiri S."/>
            <person name="Kikuta A."/>
            <person name="Kobayashi H."/>
            <person name="Kobayashi N."/>
            <person name="Machita K."/>
            <person name="Maehara T."/>
            <person name="Masukawa M."/>
            <person name="Mizubayashi T."/>
            <person name="Mukai Y."/>
            <person name="Nagasaki H."/>
            <person name="Nagata Y."/>
            <person name="Naito S."/>
            <person name="Nakashima M."/>
            <person name="Nakama Y."/>
            <person name="Nakamichi Y."/>
            <person name="Nakamura M."/>
            <person name="Meguro A."/>
            <person name="Negishi M."/>
            <person name="Ohta I."/>
            <person name="Ohta T."/>
            <person name="Okamoto M."/>
            <person name="Ono N."/>
            <person name="Saji S."/>
            <person name="Sakaguchi M."/>
            <person name="Sakai K."/>
            <person name="Shibata M."/>
            <person name="Shimokawa T."/>
            <person name="Song J."/>
            <person name="Takazaki Y."/>
            <person name="Terasawa K."/>
            <person name="Tsugane M."/>
            <person name="Tsuji K."/>
            <person name="Ueda S."/>
            <person name="Waki K."/>
            <person name="Yamagata H."/>
            <person name="Yamamoto M."/>
            <person name="Yamamoto S."/>
            <person name="Yamane H."/>
            <person name="Yoshiki S."/>
            <person name="Yoshihara R."/>
            <person name="Yukawa K."/>
            <person name="Zhong H."/>
            <person name="Yano M."/>
            <person name="Yuan Q."/>
            <person name="Ouyang S."/>
            <person name="Liu J."/>
            <person name="Jones K.M."/>
            <person name="Gansberger K."/>
            <person name="Moffat K."/>
            <person name="Hill J."/>
            <person name="Bera J."/>
            <person name="Fadrosh D."/>
            <person name="Jin S."/>
            <person name="Johri S."/>
            <person name="Kim M."/>
            <person name="Overton L."/>
            <person name="Reardon M."/>
            <person name="Tsitrin T."/>
            <person name="Vuong H."/>
            <person name="Weaver B."/>
            <person name="Ciecko A."/>
            <person name="Tallon L."/>
            <person name="Jackson J."/>
            <person name="Pai G."/>
            <person name="Aken S.V."/>
            <person name="Utterback T."/>
            <person name="Reidmuller S."/>
            <person name="Feldblyum T."/>
            <person name="Hsiao J."/>
            <person name="Zismann V."/>
            <person name="Iobst S."/>
            <person name="de Vazeille A.R."/>
            <person name="Buell C.R."/>
            <person name="Ying K."/>
            <person name="Li Y."/>
            <person name="Lu T."/>
            <person name="Huang Y."/>
            <person name="Zhao Q."/>
            <person name="Feng Q."/>
            <person name="Zhang L."/>
            <person name="Zhu J."/>
            <person name="Weng Q."/>
            <person name="Mu J."/>
            <person name="Lu Y."/>
            <person name="Fan D."/>
            <person name="Liu Y."/>
            <person name="Guan J."/>
            <person name="Zhang Y."/>
            <person name="Yu S."/>
            <person name="Liu X."/>
            <person name="Zhang Y."/>
            <person name="Hong G."/>
            <person name="Han B."/>
            <person name="Choisne N."/>
            <person name="Demange N."/>
            <person name="Orjeda G."/>
            <person name="Samain S."/>
            <person name="Cattolico L."/>
            <person name="Pelletier E."/>
            <person name="Couloux A."/>
            <person name="Segurens B."/>
            <person name="Wincker P."/>
            <person name="D'Hont A."/>
            <person name="Scarpelli C."/>
            <person name="Weissenbach J."/>
            <person name="Salanoubat M."/>
            <person name="Quetier F."/>
            <person name="Yu Y."/>
            <person name="Kim H.R."/>
            <person name="Rambo T."/>
            <person name="Currie J."/>
            <person name="Collura K."/>
            <person name="Luo M."/>
            <person name="Yang T."/>
            <person name="Ammiraju J.S.S."/>
            <person name="Engler F."/>
            <person name="Soderlund C."/>
            <person name="Wing R.A."/>
            <person name="Palmer L.E."/>
            <person name="de la Bastide M."/>
            <person name="Spiegel L."/>
            <person name="Nascimento L."/>
            <person name="Zutavern T."/>
            <person name="O'Shaughnessy A."/>
            <person name="Dike S."/>
            <person name="Dedhia N."/>
            <person name="Preston R."/>
            <person name="Balija V."/>
            <person name="McCombie W.R."/>
            <person name="Chow T."/>
            <person name="Chen H."/>
            <person name="Chung M."/>
            <person name="Chen C."/>
            <person name="Shaw J."/>
            <person name="Wu H."/>
            <person name="Hsiao K."/>
            <person name="Chao Y."/>
            <person name="Chu M."/>
            <person name="Cheng C."/>
            <person name="Hour A."/>
            <person name="Lee P."/>
            <person name="Lin S."/>
            <person name="Lin Y."/>
            <person name="Liou J."/>
            <person name="Liu S."/>
            <person name="Hsing Y."/>
            <person name="Raghuvanshi S."/>
            <person name="Mohanty A."/>
            <person name="Bharti A.K."/>
            <person name="Gaur A."/>
            <person name="Gupta V."/>
            <person name="Kumar D."/>
            <person name="Ravi V."/>
            <person name="Vij S."/>
            <person name="Kapur A."/>
            <person name="Khurana P."/>
            <person name="Khurana P."/>
            <person name="Khurana J.P."/>
            <person name="Tyagi A.K."/>
            <person name="Gaikwad K."/>
            <person name="Singh A."/>
            <person name="Dalal V."/>
            <person name="Srivastava S."/>
            <person name="Dixit A."/>
            <person name="Pal A.K."/>
            <person name="Ghazi I.A."/>
            <person name="Yadav M."/>
            <person name="Pandit A."/>
            <person name="Bhargava A."/>
            <person name="Sureshbabu K."/>
            <person name="Batra K."/>
            <person name="Sharma T.R."/>
            <person name="Mohapatra T."/>
            <person name="Singh N.K."/>
            <person name="Messing J."/>
            <person name="Nelson A.B."/>
            <person name="Fuks G."/>
            <person name="Kavchok S."/>
            <person name="Keizer G."/>
            <person name="Linton E."/>
            <person name="Llaca V."/>
            <person name="Song R."/>
            <person name="Tanyolac B."/>
            <person name="Young S."/>
            <person name="Ho-Il K."/>
            <person name="Hahn J.H."/>
            <person name="Sangsakoo G."/>
            <person name="Vanavichit A."/>
            <person name="de Mattos Luiz.A.T."/>
            <person name="Zimmer P.D."/>
            <person name="Malone G."/>
            <person name="Dellagostin O."/>
            <person name="de Oliveira A.C."/>
            <person name="Bevan M."/>
            <person name="Bancroft I."/>
            <person name="Minx P."/>
            <person name="Cordum H."/>
            <person name="Wilson R."/>
            <person name="Cheng Z."/>
            <person name="Jin W."/>
            <person name="Jiang J."/>
            <person name="Leong S.A."/>
            <person name="Iwama H."/>
            <person name="Gojobori T."/>
            <person name="Itoh T."/>
            <person name="Niimura Y."/>
            <person name="Fujii Y."/>
            <person name="Habara T."/>
            <person name="Sakai H."/>
            <person name="Sato Y."/>
            <person name="Wilson G."/>
            <person name="Kumar K."/>
            <person name="McCouch S."/>
            <person name="Juretic N."/>
            <person name="Hoen D."/>
            <person name="Wright S."/>
            <person name="Bruskiewich R."/>
            <person name="Bureau T."/>
            <person name="Miyao A."/>
            <person name="Hirochika H."/>
            <person name="Nishikawa T."/>
            <person name="Kadowaki K."/>
            <person name="Sugiura M."/>
            <person name="Burr B."/>
            <person name="Sasaki T."/>
        </authorList>
    </citation>
    <scope>NUCLEOTIDE SEQUENCE [LARGE SCALE GENOMIC DNA]</scope>
    <source>
        <strain evidence="2">cv. Nipponbare</strain>
    </source>
</reference>
<dbReference type="Proteomes" id="UP000000763">
    <property type="component" value="Chromosome 11"/>
</dbReference>
<sequence length="149" mass="15367">MKRSDPISWAAGGLGDELRAVEARLGVVVVQVLASSTRAGSGEEVASIGEGAAATLLCRGEGFRGRWHPHRREAHGGGGGALTGGAQEATKRFRTGSDVGNRGGVFGGGVEEASEACGLLVLVQIRDRDGRSRRGERCCKRRSLAAVGA</sequence>
<evidence type="ECO:0000313" key="1">
    <source>
        <dbReference type="EMBL" id="AAX95428.1"/>
    </source>
</evidence>
<accession>Q2QZ03</accession>